<dbReference type="AlphaFoldDB" id="A0A315ZY25"/>
<keyword evidence="2" id="KW-1185">Reference proteome</keyword>
<proteinExistence type="predicted"/>
<evidence type="ECO:0000313" key="1">
    <source>
        <dbReference type="EMBL" id="PWJ42247.1"/>
    </source>
</evidence>
<dbReference type="Pfam" id="PF10117">
    <property type="entry name" value="McrBC"/>
    <property type="match status" value="1"/>
</dbReference>
<dbReference type="OrthoDB" id="307209at2"/>
<dbReference type="EMBL" id="QGDO01000003">
    <property type="protein sequence ID" value="PWJ42247.1"/>
    <property type="molecule type" value="Genomic_DNA"/>
</dbReference>
<dbReference type="PANTHER" id="PTHR38733">
    <property type="entry name" value="PROTEIN MCRC"/>
    <property type="match status" value="1"/>
</dbReference>
<name>A0A315ZY25_SEDFL</name>
<dbReference type="InterPro" id="IPR019292">
    <property type="entry name" value="McrC"/>
</dbReference>
<evidence type="ECO:0000313" key="2">
    <source>
        <dbReference type="Proteomes" id="UP000245535"/>
    </source>
</evidence>
<gene>
    <name evidence="1" type="ORF">BC781_103499</name>
</gene>
<comment type="caution">
    <text evidence="1">The sequence shown here is derived from an EMBL/GenBank/DDBJ whole genome shotgun (WGS) entry which is preliminary data.</text>
</comment>
<accession>A0A315ZY25</accession>
<reference evidence="1 2" key="1">
    <citation type="submission" date="2018-03" db="EMBL/GenBank/DDBJ databases">
        <title>Genomic Encyclopedia of Archaeal and Bacterial Type Strains, Phase II (KMG-II): from individual species to whole genera.</title>
        <authorList>
            <person name="Goeker M."/>
        </authorList>
    </citation>
    <scope>NUCLEOTIDE SEQUENCE [LARGE SCALE GENOMIC DNA]</scope>
    <source>
        <strain evidence="1 2">DSM 28229</strain>
    </source>
</reference>
<dbReference type="RefSeq" id="WP_109619032.1">
    <property type="nucleotide sequence ID" value="NZ_QGDO01000003.1"/>
</dbReference>
<organism evidence="1 2">
    <name type="scientific">Sediminitomix flava</name>
    <dbReference type="NCBI Taxonomy" id="379075"/>
    <lineage>
        <taxon>Bacteria</taxon>
        <taxon>Pseudomonadati</taxon>
        <taxon>Bacteroidota</taxon>
        <taxon>Cytophagia</taxon>
        <taxon>Cytophagales</taxon>
        <taxon>Flammeovirgaceae</taxon>
        <taxon>Sediminitomix</taxon>
    </lineage>
</organism>
<sequence>MKKQTTFTVFEHQSLRIGEKVGNVKFDEKHHEALVRFHGDDSPYFTLIHRGVKFCEYVGVIRVDNILIEVLPKADRNTEDSAKEEWRKALVGMLKVVGAFNISAPSSSTLSLKSNYILDLYFELFLKEIEYLLHFGLVKQYRREESNQKALKGKLQLSEHIRKNVVHKECFYVSHTVYDHDHKIHQILLKALKLVADINQNPTLNVKSVLFKFPELADLKVTEKTFNKLHLSRKFKNYENALNIAYLLLLNYHPDLTKGKNDVLALMFNMNDLWERFVLVSLKRNLKDFKVKGQISKLFWKGEQRGQSYIRPDIVLSRDESTIVLDTKWKYIKSNIPSPEDLRQLYAYHKYYDAEKVALVYPGVEKLNKGIYQDGKEGECAVIQIKPSSNISEFMDSIENHITNWIQNNS</sequence>
<protein>
    <submittedName>
        <fullName evidence="1">5-methylcytosine-specific restriction enzyme subunit McrC</fullName>
    </submittedName>
</protein>
<dbReference type="PANTHER" id="PTHR38733:SF1">
    <property type="entry name" value="TYPE IV METHYL-DIRECTED RESTRICTION ENZYME ECOKMCRBC"/>
    <property type="match status" value="1"/>
</dbReference>
<dbReference type="Proteomes" id="UP000245535">
    <property type="component" value="Unassembled WGS sequence"/>
</dbReference>